<dbReference type="PRINTS" id="PR00971">
    <property type="entry name" value="RIBOSOMALS10"/>
</dbReference>
<dbReference type="GO" id="GO:0005840">
    <property type="term" value="C:ribosome"/>
    <property type="evidence" value="ECO:0007669"/>
    <property type="project" value="UniProtKB-KW"/>
</dbReference>
<accession>A0ABT7QKQ6</accession>
<evidence type="ECO:0000256" key="2">
    <source>
        <dbReference type="ARBA" id="ARBA00022980"/>
    </source>
</evidence>
<evidence type="ECO:0000313" key="6">
    <source>
        <dbReference type="EMBL" id="MDM5147297.1"/>
    </source>
</evidence>
<dbReference type="SUPFAM" id="SSF54999">
    <property type="entry name" value="Ribosomal protein S10"/>
    <property type="match status" value="1"/>
</dbReference>
<dbReference type="InterPro" id="IPR027486">
    <property type="entry name" value="Ribosomal_uS10_dom"/>
</dbReference>
<dbReference type="NCBIfam" id="TIGR01049">
    <property type="entry name" value="rpsJ_bact"/>
    <property type="match status" value="1"/>
</dbReference>
<feature type="domain" description="Small ribosomal subunit protein uS10" evidence="5">
    <location>
        <begin position="14"/>
        <end position="108"/>
    </location>
</feature>
<evidence type="ECO:0000256" key="3">
    <source>
        <dbReference type="ARBA" id="ARBA00023274"/>
    </source>
</evidence>
<name>A0ABT7QKQ6_9GAMM</name>
<gene>
    <name evidence="4 6" type="primary">rpsJ</name>
    <name evidence="6" type="ORF">NQX30_02770</name>
</gene>
<comment type="subunit">
    <text evidence="4">Part of the 30S ribosomal subunit.</text>
</comment>
<dbReference type="SMART" id="SM01403">
    <property type="entry name" value="Ribosomal_S10"/>
    <property type="match status" value="1"/>
</dbReference>
<dbReference type="NCBIfam" id="NF001861">
    <property type="entry name" value="PRK00596.1"/>
    <property type="match status" value="1"/>
</dbReference>
<comment type="function">
    <text evidence="4">Involved in the binding of tRNA to the ribosomes.</text>
</comment>
<comment type="similarity">
    <text evidence="1 4">Belongs to the universal ribosomal protein uS10 family.</text>
</comment>
<protein>
    <recommendedName>
        <fullName evidence="4">Small ribosomal subunit protein uS10</fullName>
    </recommendedName>
</protein>
<evidence type="ECO:0000259" key="5">
    <source>
        <dbReference type="SMART" id="SM01403"/>
    </source>
</evidence>
<dbReference type="InterPro" id="IPR036838">
    <property type="entry name" value="Ribosomal_uS10_dom_sf"/>
</dbReference>
<dbReference type="Gene3D" id="3.30.70.600">
    <property type="entry name" value="Ribosomal protein S10 domain"/>
    <property type="match status" value="1"/>
</dbReference>
<dbReference type="EMBL" id="JANQAO010000001">
    <property type="protein sequence ID" value="MDM5147297.1"/>
    <property type="molecule type" value="Genomic_DNA"/>
</dbReference>
<reference evidence="6" key="1">
    <citation type="submission" date="2022-08" db="EMBL/GenBank/DDBJ databases">
        <authorList>
            <person name="Dzunkova M."/>
            <person name="La Clair J."/>
            <person name="Tyml T."/>
            <person name="Doud D."/>
            <person name="Schulz F."/>
            <person name="Piquer S."/>
            <person name="Porcel Sanchis D."/>
            <person name="Osborn A."/>
            <person name="Robinson D."/>
            <person name="Louie K.B."/>
            <person name="Bowen B.P."/>
            <person name="Bowers R."/>
            <person name="Lee J."/>
            <person name="Arnau Llombart V."/>
            <person name="Diaz Villanueva W."/>
            <person name="Gosliner T."/>
            <person name="Northen T."/>
            <person name="Cheng J.-F."/>
            <person name="Burkart M.D."/>
            <person name="Woyke T."/>
        </authorList>
    </citation>
    <scope>NUCLEOTIDE SEQUENCE</scope>
    <source>
        <strain evidence="6">Df01</strain>
    </source>
</reference>
<sequence length="112" mass="12695">MAEKKQTVAHPKFRIRLMGFDHCLIDESTKSIVNTVKRTGAKVCGPVPLPVRRRRYDLLRSPHKDKSSREQIEIREHCRLLDIIDLSNKATSALTNLDLPAGVHVDIKVLST</sequence>
<evidence type="ECO:0000313" key="7">
    <source>
        <dbReference type="Proteomes" id="UP001168167"/>
    </source>
</evidence>
<dbReference type="HAMAP" id="MF_00508">
    <property type="entry name" value="Ribosomal_uS10"/>
    <property type="match status" value="1"/>
</dbReference>
<dbReference type="Proteomes" id="UP001168167">
    <property type="component" value="Unassembled WGS sequence"/>
</dbReference>
<evidence type="ECO:0000256" key="4">
    <source>
        <dbReference type="HAMAP-Rule" id="MF_00508"/>
    </source>
</evidence>
<reference evidence="6" key="2">
    <citation type="journal article" date="2023" name="Microbiome">
        <title>Synthase-selected sorting approach identifies a beta-lactone synthase in a nudibranch symbiotic bacterium.</title>
        <authorList>
            <person name="Dzunkova M."/>
            <person name="La Clair J.J."/>
            <person name="Tyml T."/>
            <person name="Doud D."/>
            <person name="Schulz F."/>
            <person name="Piquer-Esteban S."/>
            <person name="Porcel Sanchis D."/>
            <person name="Osborn A."/>
            <person name="Robinson D."/>
            <person name="Louie K.B."/>
            <person name="Bowen B.P."/>
            <person name="Bowers R.M."/>
            <person name="Lee J."/>
            <person name="Arnau V."/>
            <person name="Diaz-Villanueva W."/>
            <person name="Stepanauskas R."/>
            <person name="Gosliner T."/>
            <person name="Date S.V."/>
            <person name="Northen T.R."/>
            <person name="Cheng J.F."/>
            <person name="Burkart M.D."/>
            <person name="Woyke T."/>
        </authorList>
    </citation>
    <scope>NUCLEOTIDE SEQUENCE</scope>
    <source>
        <strain evidence="6">Df01</strain>
    </source>
</reference>
<dbReference type="PANTHER" id="PTHR11700">
    <property type="entry name" value="30S RIBOSOMAL PROTEIN S10 FAMILY MEMBER"/>
    <property type="match status" value="1"/>
</dbReference>
<keyword evidence="7" id="KW-1185">Reference proteome</keyword>
<evidence type="ECO:0000256" key="1">
    <source>
        <dbReference type="ARBA" id="ARBA00007102"/>
    </source>
</evidence>
<dbReference type="Pfam" id="PF00338">
    <property type="entry name" value="Ribosomal_S10"/>
    <property type="match status" value="1"/>
</dbReference>
<organism evidence="6 7">
    <name type="scientific">Candidatus Doriopsillibacter californiensis</name>
    <dbReference type="NCBI Taxonomy" id="2970740"/>
    <lineage>
        <taxon>Bacteria</taxon>
        <taxon>Pseudomonadati</taxon>
        <taxon>Pseudomonadota</taxon>
        <taxon>Gammaproteobacteria</taxon>
        <taxon>Candidatus Tethybacterales</taxon>
        <taxon>Candidatus Persebacteraceae</taxon>
        <taxon>Candidatus Doriopsillibacter</taxon>
    </lineage>
</organism>
<proteinExistence type="inferred from homology"/>
<dbReference type="InterPro" id="IPR001848">
    <property type="entry name" value="Ribosomal_uS10"/>
</dbReference>
<keyword evidence="2 4" id="KW-0689">Ribosomal protein</keyword>
<keyword evidence="3 4" id="KW-0687">Ribonucleoprotein</keyword>
<comment type="caution">
    <text evidence="6">The sequence shown here is derived from an EMBL/GenBank/DDBJ whole genome shotgun (WGS) entry which is preliminary data.</text>
</comment>